<keyword evidence="2" id="KW-1185">Reference proteome</keyword>
<dbReference type="Proteomes" id="UP000427716">
    <property type="component" value="Chromosome"/>
</dbReference>
<evidence type="ECO:0000313" key="1">
    <source>
        <dbReference type="EMBL" id="QGT78154.1"/>
    </source>
</evidence>
<dbReference type="GO" id="GO:0003697">
    <property type="term" value="F:single-stranded DNA binding"/>
    <property type="evidence" value="ECO:0007669"/>
    <property type="project" value="InterPro"/>
</dbReference>
<gene>
    <name evidence="1" type="ORF">GM160_04165</name>
</gene>
<dbReference type="EMBL" id="CP046415">
    <property type="protein sequence ID" value="QGT78154.1"/>
    <property type="molecule type" value="Genomic_DNA"/>
</dbReference>
<dbReference type="AlphaFoldDB" id="A0A6I6D3I4"/>
<dbReference type="KEGG" id="ghl:GM160_04165"/>
<sequence>MDGKPWETLPWYFHRVDGEPVIFAELLATGQDDVETMAIITEAVRGKAKAIHDQLPLVLTPDRISS</sequence>
<proteinExistence type="predicted"/>
<protein>
    <submittedName>
        <fullName evidence="1">Uncharacterized protein</fullName>
    </submittedName>
</protein>
<dbReference type="GO" id="GO:0106300">
    <property type="term" value="P:protein-DNA covalent cross-linking repair"/>
    <property type="evidence" value="ECO:0007669"/>
    <property type="project" value="InterPro"/>
</dbReference>
<name>A0A6I6D3I4_9GAMM</name>
<dbReference type="InterPro" id="IPR036590">
    <property type="entry name" value="SRAP-like"/>
</dbReference>
<dbReference type="InterPro" id="IPR003738">
    <property type="entry name" value="SRAP"/>
</dbReference>
<dbReference type="Gene3D" id="3.90.1680.10">
    <property type="entry name" value="SOS response associated peptidase-like"/>
    <property type="match status" value="1"/>
</dbReference>
<evidence type="ECO:0000313" key="2">
    <source>
        <dbReference type="Proteomes" id="UP000427716"/>
    </source>
</evidence>
<dbReference type="Pfam" id="PF02586">
    <property type="entry name" value="SRAP"/>
    <property type="match status" value="1"/>
</dbReference>
<accession>A0A6I6D3I4</accession>
<organism evidence="1 2">
    <name type="scientific">Guyparkeria halophila</name>
    <dbReference type="NCBI Taxonomy" id="47960"/>
    <lineage>
        <taxon>Bacteria</taxon>
        <taxon>Pseudomonadati</taxon>
        <taxon>Pseudomonadota</taxon>
        <taxon>Gammaproteobacteria</taxon>
        <taxon>Chromatiales</taxon>
        <taxon>Thioalkalibacteraceae</taxon>
        <taxon>Guyparkeria</taxon>
    </lineage>
</organism>
<reference evidence="1 2" key="1">
    <citation type="submission" date="2019-11" db="EMBL/GenBank/DDBJ databases">
        <authorList>
            <person name="Zhang J."/>
            <person name="Sun C."/>
        </authorList>
    </citation>
    <scope>NUCLEOTIDE SEQUENCE [LARGE SCALE GENOMIC DNA]</scope>
    <source>
        <strain evidence="2">sp2</strain>
    </source>
</reference>
<dbReference type="SUPFAM" id="SSF143081">
    <property type="entry name" value="BB1717-like"/>
    <property type="match status" value="1"/>
</dbReference>